<dbReference type="InterPro" id="IPR042418">
    <property type="entry name" value="TXNDC15"/>
</dbReference>
<dbReference type="PANTHER" id="PTHR14684">
    <property type="entry name" value="THIOREDOXIN DOMAIN-CONTAINING PROTEIN 15"/>
    <property type="match status" value="1"/>
</dbReference>
<dbReference type="PROSITE" id="PS51352">
    <property type="entry name" value="THIOREDOXIN_2"/>
    <property type="match status" value="1"/>
</dbReference>
<dbReference type="AlphaFoldDB" id="A0A7L1X9C5"/>
<proteinExistence type="predicted"/>
<dbReference type="InterPro" id="IPR036249">
    <property type="entry name" value="Thioredoxin-like_sf"/>
</dbReference>
<protein>
    <submittedName>
        <fullName evidence="4">TXD15 protein</fullName>
    </submittedName>
</protein>
<comment type="caution">
    <text evidence="4">The sequence shown here is derived from an EMBL/GenBank/DDBJ whole genome shotgun (WGS) entry which is preliminary data.</text>
</comment>
<feature type="domain" description="Thioredoxin" evidence="3">
    <location>
        <begin position="142"/>
        <end position="285"/>
    </location>
</feature>
<feature type="region of interest" description="Disordered" evidence="1">
    <location>
        <begin position="1"/>
        <end position="24"/>
    </location>
</feature>
<dbReference type="GO" id="GO:0060271">
    <property type="term" value="P:cilium assembly"/>
    <property type="evidence" value="ECO:0007669"/>
    <property type="project" value="TreeGrafter"/>
</dbReference>
<keyword evidence="2" id="KW-0812">Transmembrane</keyword>
<dbReference type="Pfam" id="PF00085">
    <property type="entry name" value="Thioredoxin"/>
    <property type="match status" value="1"/>
</dbReference>
<keyword evidence="5" id="KW-1185">Reference proteome</keyword>
<evidence type="ECO:0000313" key="4">
    <source>
        <dbReference type="EMBL" id="NXP05594.1"/>
    </source>
</evidence>
<gene>
    <name evidence="4" type="primary">Txndc15</name>
    <name evidence="4" type="ORF">THIORB_R10680</name>
</gene>
<dbReference type="Gene3D" id="3.40.30.10">
    <property type="entry name" value="Glutaredoxin"/>
    <property type="match status" value="1"/>
</dbReference>
<feature type="non-terminal residue" evidence="4">
    <location>
        <position position="349"/>
    </location>
</feature>
<feature type="transmembrane region" description="Helical" evidence="2">
    <location>
        <begin position="313"/>
        <end position="331"/>
    </location>
</feature>
<sequence>THARRHTGSGSTHRASGGSARCPGRRSAVAAAAARAGLRMWRLLVVLALLGRALPEGEGGGNRGGGGEPVRYRTAEMADAMLGSGLPEQQAVVLSVVPGDAKDGQAPAVTDEACDAAAGGEGCGAGGSPVGAPGQDREQAGLETVLAAPAEEQNNTDSAKAPKVNCEERNITGMEHFTLQILNVSQDLMEFLNPNSSDCTLVLFYTPWCRFSASLAPHFNSLPRAFPTLRFLALDASQHSSLSTRFGTVAVPNILLFQGAKPMARFNHTDRTLETLKDFIFNQTGIEARSDVAVTEADWEGPLPSVLTKGIDWLLLFSLLFLAGFVMYATVRTESIRWLIPGQEHEHQE</sequence>
<dbReference type="InterPro" id="IPR013766">
    <property type="entry name" value="Thioredoxin_domain"/>
</dbReference>
<keyword evidence="2" id="KW-1133">Transmembrane helix</keyword>
<dbReference type="CDD" id="cd02999">
    <property type="entry name" value="PDI_a_ERp44_like"/>
    <property type="match status" value="1"/>
</dbReference>
<evidence type="ECO:0000313" key="5">
    <source>
        <dbReference type="Proteomes" id="UP000565698"/>
    </source>
</evidence>
<dbReference type="PANTHER" id="PTHR14684:SF2">
    <property type="entry name" value="THIOREDOXIN DOMAIN-CONTAINING PROTEIN 15"/>
    <property type="match status" value="1"/>
</dbReference>
<organism evidence="4 5">
    <name type="scientific">Thinocorus orbignyianus</name>
    <dbReference type="NCBI Taxonomy" id="161742"/>
    <lineage>
        <taxon>Eukaryota</taxon>
        <taxon>Metazoa</taxon>
        <taxon>Chordata</taxon>
        <taxon>Craniata</taxon>
        <taxon>Vertebrata</taxon>
        <taxon>Euteleostomi</taxon>
        <taxon>Archelosauria</taxon>
        <taxon>Archosauria</taxon>
        <taxon>Dinosauria</taxon>
        <taxon>Saurischia</taxon>
        <taxon>Theropoda</taxon>
        <taxon>Coelurosauria</taxon>
        <taxon>Aves</taxon>
        <taxon>Neognathae</taxon>
        <taxon>Neoaves</taxon>
        <taxon>Aequornithes</taxon>
        <taxon>Ciconiiformes</taxon>
        <taxon>Thinocoridae</taxon>
        <taxon>Thinocorus</taxon>
    </lineage>
</organism>
<dbReference type="Proteomes" id="UP000565698">
    <property type="component" value="Unassembled WGS sequence"/>
</dbReference>
<evidence type="ECO:0000256" key="2">
    <source>
        <dbReference type="SAM" id="Phobius"/>
    </source>
</evidence>
<dbReference type="GO" id="GO:0005929">
    <property type="term" value="C:cilium"/>
    <property type="evidence" value="ECO:0007669"/>
    <property type="project" value="TreeGrafter"/>
</dbReference>
<dbReference type="OrthoDB" id="1899781at2759"/>
<dbReference type="SUPFAM" id="SSF52833">
    <property type="entry name" value="Thioredoxin-like"/>
    <property type="match status" value="1"/>
</dbReference>
<evidence type="ECO:0000259" key="3">
    <source>
        <dbReference type="PROSITE" id="PS51352"/>
    </source>
</evidence>
<name>A0A7L1X9C5_9AVES</name>
<keyword evidence="2" id="KW-0472">Membrane</keyword>
<accession>A0A7L1X9C5</accession>
<reference evidence="4 5" key="1">
    <citation type="submission" date="2019-09" db="EMBL/GenBank/DDBJ databases">
        <title>Bird 10,000 Genomes (B10K) Project - Family phase.</title>
        <authorList>
            <person name="Zhang G."/>
        </authorList>
    </citation>
    <scope>NUCLEOTIDE SEQUENCE [LARGE SCALE GENOMIC DNA]</scope>
    <source>
        <strain evidence="4">B10K-DU-002-47</strain>
        <tissue evidence="4">Muscle</tissue>
    </source>
</reference>
<evidence type="ECO:0000256" key="1">
    <source>
        <dbReference type="SAM" id="MobiDB-lite"/>
    </source>
</evidence>
<dbReference type="EMBL" id="VXBW01002122">
    <property type="protein sequence ID" value="NXP05594.1"/>
    <property type="molecule type" value="Genomic_DNA"/>
</dbReference>
<feature type="non-terminal residue" evidence="4">
    <location>
        <position position="1"/>
    </location>
</feature>